<dbReference type="InterPro" id="IPR019410">
    <property type="entry name" value="Methyltransf_16"/>
</dbReference>
<dbReference type="InterPro" id="IPR029063">
    <property type="entry name" value="SAM-dependent_MTases_sf"/>
</dbReference>
<dbReference type="PANTHER" id="PTHR14614:SF5">
    <property type="entry name" value="EEF1A LYSINE METHYLTRANSFERASE 3"/>
    <property type="match status" value="1"/>
</dbReference>
<dbReference type="GO" id="GO:0005829">
    <property type="term" value="C:cytosol"/>
    <property type="evidence" value="ECO:0007669"/>
    <property type="project" value="TreeGrafter"/>
</dbReference>
<organism evidence="3 4">
    <name type="scientific">Phoxinus phoxinus</name>
    <name type="common">Eurasian minnow</name>
    <dbReference type="NCBI Taxonomy" id="58324"/>
    <lineage>
        <taxon>Eukaryota</taxon>
        <taxon>Metazoa</taxon>
        <taxon>Chordata</taxon>
        <taxon>Craniata</taxon>
        <taxon>Vertebrata</taxon>
        <taxon>Euteleostomi</taxon>
        <taxon>Actinopterygii</taxon>
        <taxon>Neopterygii</taxon>
        <taxon>Teleostei</taxon>
        <taxon>Ostariophysi</taxon>
        <taxon>Cypriniformes</taxon>
        <taxon>Leuciscidae</taxon>
        <taxon>Phoxininae</taxon>
        <taxon>Phoxinus</taxon>
    </lineage>
</organism>
<protein>
    <recommendedName>
        <fullName evidence="5">EEF1A lysine methyltransferase 3</fullName>
    </recommendedName>
</protein>
<dbReference type="EMBL" id="JAYKXH010000022">
    <property type="protein sequence ID" value="KAK7128304.1"/>
    <property type="molecule type" value="Genomic_DNA"/>
</dbReference>
<reference evidence="3 4" key="1">
    <citation type="submission" date="2024-02" db="EMBL/GenBank/DDBJ databases">
        <title>Chromosome-level genome assembly of the Eurasian Minnow (Phoxinus phoxinus).</title>
        <authorList>
            <person name="Oriowo T.O."/>
            <person name="Martin S."/>
            <person name="Stange M."/>
            <person name="Chrysostomakis Y."/>
            <person name="Brown T."/>
            <person name="Winkler S."/>
            <person name="Kukowka S."/>
            <person name="Myers E.W."/>
            <person name="Bohne A."/>
        </authorList>
    </citation>
    <scope>NUCLEOTIDE SEQUENCE [LARGE SCALE GENOMIC DNA]</scope>
    <source>
        <strain evidence="3">ZFMK-TIS-60720</strain>
        <tissue evidence="3">Whole Organism</tissue>
    </source>
</reference>
<evidence type="ECO:0000313" key="4">
    <source>
        <dbReference type="Proteomes" id="UP001364617"/>
    </source>
</evidence>
<accession>A0AAN9GTR2</accession>
<dbReference type="PANTHER" id="PTHR14614">
    <property type="entry name" value="HEPATOCELLULAR CARCINOMA-ASSOCIATED ANTIGEN"/>
    <property type="match status" value="1"/>
</dbReference>
<dbReference type="GO" id="GO:0032259">
    <property type="term" value="P:methylation"/>
    <property type="evidence" value="ECO:0007669"/>
    <property type="project" value="UniProtKB-KW"/>
</dbReference>
<evidence type="ECO:0000256" key="1">
    <source>
        <dbReference type="ARBA" id="ARBA00022603"/>
    </source>
</evidence>
<keyword evidence="1" id="KW-0489">Methyltransferase</keyword>
<dbReference type="Pfam" id="PF10294">
    <property type="entry name" value="Methyltransf_16"/>
    <property type="match status" value="1"/>
</dbReference>
<proteinExistence type="predicted"/>
<sequence>MMNADPELSMFPADCRLFEDSFSEENTYRVSGQNITIRQIYCANLGVSASVWDSALDLCQFFENESLDLRGKRVIELGAGTGLVGIVAARLGARVTLTDVPLALAQIQSNVERNTPLSGWPSGAPAVFPLSWGRDHDSFSSGWEFVLGADIVYMPESFPLLLDTLAHLCKDGAVAFLASPMRREHGAQDFYNTVLPKMFTVELVQRDPDSNINIYKATLR</sequence>
<name>A0AAN9GTR2_9TELE</name>
<evidence type="ECO:0008006" key="5">
    <source>
        <dbReference type="Google" id="ProtNLM"/>
    </source>
</evidence>
<dbReference type="AlphaFoldDB" id="A0AAN9GTR2"/>
<evidence type="ECO:0000313" key="3">
    <source>
        <dbReference type="EMBL" id="KAK7128304.1"/>
    </source>
</evidence>
<keyword evidence="1" id="KW-0808">Transferase</keyword>
<dbReference type="Proteomes" id="UP001364617">
    <property type="component" value="Unassembled WGS sequence"/>
</dbReference>
<gene>
    <name evidence="3" type="ORF">R3I93_020798</name>
</gene>
<evidence type="ECO:0000256" key="2">
    <source>
        <dbReference type="ARBA" id="ARBA00022691"/>
    </source>
</evidence>
<dbReference type="SUPFAM" id="SSF53335">
    <property type="entry name" value="S-adenosyl-L-methionine-dependent methyltransferases"/>
    <property type="match status" value="1"/>
</dbReference>
<dbReference type="GO" id="GO:0008168">
    <property type="term" value="F:methyltransferase activity"/>
    <property type="evidence" value="ECO:0007669"/>
    <property type="project" value="UniProtKB-KW"/>
</dbReference>
<keyword evidence="4" id="KW-1185">Reference proteome</keyword>
<keyword evidence="2" id="KW-0949">S-adenosyl-L-methionine</keyword>
<comment type="caution">
    <text evidence="3">The sequence shown here is derived from an EMBL/GenBank/DDBJ whole genome shotgun (WGS) entry which is preliminary data.</text>
</comment>
<dbReference type="Gene3D" id="3.40.50.150">
    <property type="entry name" value="Vaccinia Virus protein VP39"/>
    <property type="match status" value="1"/>
</dbReference>
<dbReference type="GO" id="GO:0032991">
    <property type="term" value="C:protein-containing complex"/>
    <property type="evidence" value="ECO:0007669"/>
    <property type="project" value="TreeGrafter"/>
</dbReference>